<protein>
    <submittedName>
        <fullName evidence="3">EOG090X0IJO</fullName>
    </submittedName>
</protein>
<dbReference type="EMBL" id="LR007140">
    <property type="protein sequence ID" value="SVE76759.1"/>
    <property type="molecule type" value="mRNA"/>
</dbReference>
<dbReference type="Pfam" id="PF04000">
    <property type="entry name" value="Sas10_Utp3"/>
    <property type="match status" value="1"/>
</dbReference>
<accession>A0A4Y7MAL4</accession>
<dbReference type="GO" id="GO:0000462">
    <property type="term" value="P:maturation of SSU-rRNA from tricistronic rRNA transcript (SSU-rRNA, 5.8S rRNA, LSU-rRNA)"/>
    <property type="evidence" value="ECO:0007669"/>
    <property type="project" value="TreeGrafter"/>
</dbReference>
<proteinExistence type="evidence at transcript level"/>
<organism evidence="3">
    <name type="scientific">Daphnia longispina</name>
    <dbReference type="NCBI Taxonomy" id="42846"/>
    <lineage>
        <taxon>Eukaryota</taxon>
        <taxon>Metazoa</taxon>
        <taxon>Ecdysozoa</taxon>
        <taxon>Arthropoda</taxon>
        <taxon>Crustacea</taxon>
        <taxon>Branchiopoda</taxon>
        <taxon>Diplostraca</taxon>
        <taxon>Cladocera</taxon>
        <taxon>Anomopoda</taxon>
        <taxon>Daphniidae</taxon>
        <taxon>Daphnia</taxon>
    </lineage>
</organism>
<feature type="compositionally biased region" description="Basic residues" evidence="2">
    <location>
        <begin position="282"/>
        <end position="298"/>
    </location>
</feature>
<feature type="region of interest" description="Disordered" evidence="2">
    <location>
        <begin position="248"/>
        <end position="298"/>
    </location>
</feature>
<gene>
    <name evidence="3" type="primary">EOG090X0IJO</name>
</gene>
<dbReference type="PANTHER" id="PTHR13237:SF9">
    <property type="entry name" value="NEUROGUIDIN"/>
    <property type="match status" value="1"/>
</dbReference>
<name>A0A4Y7MAL4_9CRUS</name>
<sequence length="298" mass="34003">MEESDVKDFDNVLAADMPLAVSNLNDIKTIVNQVNQMVRNLIDRVKNKELPTAQGMSFLDVKNQLLLKYLMNLNCVLLKKVSGESIKGSSSIERLVEIRTLLERMRPVEHKLKYQIEKLLKIATTGKFETTDPLQFKANPKNLLSKVDNASSSEEEDKRDKNSGVYVPPKLIPMKYDGDETAEQRSSKFAEKVRRHALSSSALQGLKEEFMDTPVEIVESTANTSKQSIARERQERQEYEETYFTRLPFTRQERHSNRQQYSAKSLASELAGMGTLPETKRKSQGGKKKGGFKKRRKN</sequence>
<reference evidence="3" key="1">
    <citation type="submission" date="2018-08" db="EMBL/GenBank/DDBJ databases">
        <authorList>
            <person name="Cornetti L."/>
        </authorList>
    </citation>
    <scope>NUCLEOTIDE SEQUENCE</scope>
    <source>
        <strain evidence="3">FI-G-95-1_INB4-1</strain>
    </source>
</reference>
<dbReference type="PANTHER" id="PTHR13237">
    <property type="entry name" value="SOMETHING ABOUT SILENCING PROTEIN 10-RELATED"/>
    <property type="match status" value="1"/>
</dbReference>
<evidence type="ECO:0000256" key="2">
    <source>
        <dbReference type="SAM" id="MobiDB-lite"/>
    </source>
</evidence>
<comment type="similarity">
    <text evidence="1">Belongs to the SAS10 family.</text>
</comment>
<dbReference type="AlphaFoldDB" id="A0A4Y7MAL4"/>
<evidence type="ECO:0000256" key="1">
    <source>
        <dbReference type="ARBA" id="ARBA00010979"/>
    </source>
</evidence>
<evidence type="ECO:0000313" key="3">
    <source>
        <dbReference type="EMBL" id="SVE76759.1"/>
    </source>
</evidence>
<dbReference type="GO" id="GO:0032040">
    <property type="term" value="C:small-subunit processome"/>
    <property type="evidence" value="ECO:0007669"/>
    <property type="project" value="TreeGrafter"/>
</dbReference>
<feature type="region of interest" description="Disordered" evidence="2">
    <location>
        <begin position="145"/>
        <end position="183"/>
    </location>
</feature>
<dbReference type="InterPro" id="IPR007146">
    <property type="entry name" value="Sas10/Utp3/C1D"/>
</dbReference>